<accession>A0A8A4TQW2</accession>
<dbReference type="RefSeq" id="WP_237378563.1">
    <property type="nucleotide sequence ID" value="NZ_CP071793.1"/>
</dbReference>
<dbReference type="Pfam" id="PF00668">
    <property type="entry name" value="Condensation"/>
    <property type="match status" value="6"/>
</dbReference>
<organism evidence="6 7">
    <name type="scientific">Sulfidibacter corallicola</name>
    <dbReference type="NCBI Taxonomy" id="2818388"/>
    <lineage>
        <taxon>Bacteria</taxon>
        <taxon>Pseudomonadati</taxon>
        <taxon>Acidobacteriota</taxon>
        <taxon>Holophagae</taxon>
        <taxon>Acanthopleuribacterales</taxon>
        <taxon>Acanthopleuribacteraceae</taxon>
        <taxon>Sulfidibacter</taxon>
    </lineage>
</organism>
<comment type="cofactor">
    <cofactor evidence="1">
        <name>pantetheine 4'-phosphate</name>
        <dbReference type="ChEBI" id="CHEBI:47942"/>
    </cofactor>
</comment>
<dbReference type="PROSITE" id="PS50075">
    <property type="entry name" value="CARRIER"/>
    <property type="match status" value="5"/>
</dbReference>
<feature type="domain" description="Carrier" evidence="5">
    <location>
        <begin position="3227"/>
        <end position="3302"/>
    </location>
</feature>
<feature type="region of interest" description="Disordered" evidence="4">
    <location>
        <begin position="3197"/>
        <end position="3228"/>
    </location>
</feature>
<feature type="domain" description="Carrier" evidence="5">
    <location>
        <begin position="5421"/>
        <end position="5498"/>
    </location>
</feature>
<dbReference type="InterPro" id="IPR020806">
    <property type="entry name" value="PKS_PP-bd"/>
</dbReference>
<dbReference type="Gene3D" id="3.30.559.10">
    <property type="entry name" value="Chloramphenicol acetyltransferase-like domain"/>
    <property type="match status" value="6"/>
</dbReference>
<dbReference type="PROSITE" id="PS00455">
    <property type="entry name" value="AMP_BINDING"/>
    <property type="match status" value="4"/>
</dbReference>
<dbReference type="GO" id="GO:0044550">
    <property type="term" value="P:secondary metabolite biosynthetic process"/>
    <property type="evidence" value="ECO:0007669"/>
    <property type="project" value="TreeGrafter"/>
</dbReference>
<dbReference type="InterPro" id="IPR009081">
    <property type="entry name" value="PP-bd_ACP"/>
</dbReference>
<dbReference type="Proteomes" id="UP000663929">
    <property type="component" value="Chromosome"/>
</dbReference>
<dbReference type="Pfam" id="PF13193">
    <property type="entry name" value="AMP-binding_C"/>
    <property type="match status" value="2"/>
</dbReference>
<keyword evidence="2" id="KW-0596">Phosphopantetheine</keyword>
<evidence type="ECO:0000256" key="3">
    <source>
        <dbReference type="ARBA" id="ARBA00022553"/>
    </source>
</evidence>
<keyword evidence="3" id="KW-0597">Phosphoprotein</keyword>
<dbReference type="GO" id="GO:0005737">
    <property type="term" value="C:cytoplasm"/>
    <property type="evidence" value="ECO:0007669"/>
    <property type="project" value="TreeGrafter"/>
</dbReference>
<dbReference type="SMART" id="SM00823">
    <property type="entry name" value="PKS_PP"/>
    <property type="match status" value="3"/>
</dbReference>
<dbReference type="SUPFAM" id="SSF52777">
    <property type="entry name" value="CoA-dependent acyltransferases"/>
    <property type="match status" value="13"/>
</dbReference>
<name>A0A8A4TQW2_SULCO</name>
<dbReference type="FunFam" id="3.30.300.30:FF:000015">
    <property type="entry name" value="Nonribosomal peptide synthase SidD"/>
    <property type="match status" value="1"/>
</dbReference>
<evidence type="ECO:0000256" key="2">
    <source>
        <dbReference type="ARBA" id="ARBA00022450"/>
    </source>
</evidence>
<dbReference type="NCBIfam" id="NF003417">
    <property type="entry name" value="PRK04813.1"/>
    <property type="match status" value="5"/>
</dbReference>
<feature type="domain" description="Carrier" evidence="5">
    <location>
        <begin position="752"/>
        <end position="826"/>
    </location>
</feature>
<feature type="compositionally biased region" description="Pro residues" evidence="4">
    <location>
        <begin position="3202"/>
        <end position="3211"/>
    </location>
</feature>
<dbReference type="InterPro" id="IPR001242">
    <property type="entry name" value="Condensation_dom"/>
</dbReference>
<dbReference type="FunFam" id="3.40.50.980:FF:000001">
    <property type="entry name" value="Non-ribosomal peptide synthetase"/>
    <property type="match status" value="1"/>
</dbReference>
<dbReference type="InterPro" id="IPR045851">
    <property type="entry name" value="AMP-bd_C_sf"/>
</dbReference>
<gene>
    <name evidence="6" type="ORF">J3U87_25305</name>
</gene>
<feature type="compositionally biased region" description="Basic and acidic residues" evidence="4">
    <location>
        <begin position="5497"/>
        <end position="5523"/>
    </location>
</feature>
<feature type="domain" description="Carrier" evidence="5">
    <location>
        <begin position="4357"/>
        <end position="4432"/>
    </location>
</feature>
<dbReference type="FunFam" id="1.10.1200.10:FF:000005">
    <property type="entry name" value="Nonribosomal peptide synthetase 1"/>
    <property type="match status" value="1"/>
</dbReference>
<dbReference type="GO" id="GO:0031177">
    <property type="term" value="F:phosphopantetheine binding"/>
    <property type="evidence" value="ECO:0007669"/>
    <property type="project" value="InterPro"/>
</dbReference>
<dbReference type="InterPro" id="IPR006162">
    <property type="entry name" value="Ppantetheine_attach_site"/>
</dbReference>
<feature type="domain" description="Carrier" evidence="5">
    <location>
        <begin position="2231"/>
        <end position="2305"/>
    </location>
</feature>
<feature type="region of interest" description="Disordered" evidence="4">
    <location>
        <begin position="5492"/>
        <end position="5523"/>
    </location>
</feature>
<dbReference type="Pfam" id="PF00501">
    <property type="entry name" value="AMP-binding"/>
    <property type="match status" value="5"/>
</dbReference>
<reference evidence="6" key="1">
    <citation type="submission" date="2021-03" db="EMBL/GenBank/DDBJ databases">
        <title>Acanthopleuribacteraceae sp. M133.</title>
        <authorList>
            <person name="Wang G."/>
        </authorList>
    </citation>
    <scope>NUCLEOTIDE SEQUENCE</scope>
    <source>
        <strain evidence="6">M133</strain>
    </source>
</reference>
<dbReference type="InterPro" id="IPR029058">
    <property type="entry name" value="AB_hydrolase_fold"/>
</dbReference>
<dbReference type="Pfam" id="PF00550">
    <property type="entry name" value="PP-binding"/>
    <property type="match status" value="5"/>
</dbReference>
<dbReference type="InterPro" id="IPR020845">
    <property type="entry name" value="AMP-binding_CS"/>
</dbReference>
<dbReference type="CDD" id="cd19531">
    <property type="entry name" value="LCL_NRPS-like"/>
    <property type="match status" value="2"/>
</dbReference>
<dbReference type="EMBL" id="CP071793">
    <property type="protein sequence ID" value="QTD48915.1"/>
    <property type="molecule type" value="Genomic_DNA"/>
</dbReference>
<dbReference type="GO" id="GO:0043041">
    <property type="term" value="P:amino acid activation for nonribosomal peptide biosynthetic process"/>
    <property type="evidence" value="ECO:0007669"/>
    <property type="project" value="TreeGrafter"/>
</dbReference>
<dbReference type="PANTHER" id="PTHR45527:SF1">
    <property type="entry name" value="FATTY ACID SYNTHASE"/>
    <property type="match status" value="1"/>
</dbReference>
<dbReference type="Gene3D" id="1.10.1200.10">
    <property type="entry name" value="ACP-like"/>
    <property type="match status" value="4"/>
</dbReference>
<evidence type="ECO:0000256" key="1">
    <source>
        <dbReference type="ARBA" id="ARBA00001957"/>
    </source>
</evidence>
<dbReference type="InterPro" id="IPR042099">
    <property type="entry name" value="ANL_N_sf"/>
</dbReference>
<feature type="region of interest" description="Disordered" evidence="4">
    <location>
        <begin position="4108"/>
        <end position="4170"/>
    </location>
</feature>
<evidence type="ECO:0000313" key="6">
    <source>
        <dbReference type="EMBL" id="QTD48915.1"/>
    </source>
</evidence>
<dbReference type="Gene3D" id="3.40.50.980">
    <property type="match status" value="2"/>
</dbReference>
<dbReference type="PROSITE" id="PS00012">
    <property type="entry name" value="PHOSPHOPANTETHEINE"/>
    <property type="match status" value="2"/>
</dbReference>
<dbReference type="Gene3D" id="3.40.50.1820">
    <property type="entry name" value="alpha/beta hydrolase"/>
    <property type="match status" value="1"/>
</dbReference>
<protein>
    <submittedName>
        <fullName evidence="6">Amino acid adenylation domain-containing protein</fullName>
    </submittedName>
</protein>
<dbReference type="Gene3D" id="3.40.50.12780">
    <property type="entry name" value="N-terminal domain of ligase-like"/>
    <property type="match status" value="4"/>
</dbReference>
<dbReference type="InterPro" id="IPR010071">
    <property type="entry name" value="AA_adenyl_dom"/>
</dbReference>
<dbReference type="PANTHER" id="PTHR45527">
    <property type="entry name" value="NONRIBOSOMAL PEPTIDE SYNTHETASE"/>
    <property type="match status" value="1"/>
</dbReference>
<dbReference type="InterPro" id="IPR000873">
    <property type="entry name" value="AMP-dep_synth/lig_dom"/>
</dbReference>
<dbReference type="CDD" id="cd19543">
    <property type="entry name" value="DCL_NRPS"/>
    <property type="match status" value="1"/>
</dbReference>
<keyword evidence="7" id="KW-1185">Reference proteome</keyword>
<evidence type="ECO:0000259" key="5">
    <source>
        <dbReference type="PROSITE" id="PS50075"/>
    </source>
</evidence>
<sequence length="5523" mass="613383">MDALLSVELALIQSLRNLPEWELAWAGTTPVPLTDEPSVAEAPSPESFGMSLPNDLNQRLVAVTKANPWAAYSLLTATLRLLLFRLGADRDLVIASPSPDAQRDEGREGPLLVRSQVEPDGAFRALVATQRQALNHAMGLIPESLEAFAACWHANERGAPERVLTVTYSQAGLLEEPSWQAPFAFQAAQEDGVWQWRATVAHHLGGAALAREIAKRFCILLGNLLRDGSQTAKAACLLSDGEIQELREASGQAEPYPETTVLARFADQVALRPEAVAVEYGETRLSYAELDRLATRRAEALRGRFDIGPRNRVAIWGHRDLDLVVNIWAVLKAGAAYVPLDPTYPEDRIAYMLEDSQADLLLGAPPKGVFSMGTDIRRPTHADLEAAAIDAVPLQDPTPDATAYVIYTSGSTGRPKGVPIHHAALAQYLQWAESTYRGNRPASMPLFTTPAFDLTVTTLFLPLICGDRVVVYGDETADELLTKIFADRRVDLVKLTPAHVALLPHLEQTHVSRVILGGEALLPEQVRRLRALNPAIRVFNEYGPTEATVGCTLAEIEDPEDITIGRPAPHAEAWILDAADCPLPPGFRGELWLGGVALTEGYLNRPDLNEARFRPHPLGAGRLYRTGDLASWRVDGRLDYHGRNDHQLKVNGYRIEAGEIEIALTSLEGIDEAAVMARPGPTGTPVLVAYVTGAGASDEGRLRTHLATILPLYMMPAFFVSMPRLPLTTNGKVDRAALPDPQPVVSAEHPTAPATEAEGVLCDAFAAIFPNRTITSRSDFFALGGDSIKALQITARVNEAGWRLEVGNLFREPLLGALAAGLVRHDDQVHFEPLSGAVAMTPAQTHFLRTFAGHRPAYNQSMLLELVDRFEEPVLAHLCTALVRRHDGLRAIFADAAEEGTQWIADGAADVTWVNLSGRTDACERAQRWSADVQSHFNLEEGPLVRFVHFRCDDMDRLLIAAHHLVVDGVSWRILLEDLHRILQRHRLGQEPETSPRGPGLDAYGAWIEATFDETRRARERRFWQDQVRDVAQPVPDPPESLDAEALNCDDGPRLAHVHHEWDAHTTATLLTGAHEPFHTEINDLLLTALADALSREEGLDRVLVTLESHGRDPEPGAPDLSRTLGWFTTWFPFRLEVGAGDLRSRIEAVKERRHTIPARGLGFSLLQSGGELETAQSAIGFNYLGQFEEPENADDHPAFRFSPLEIGPEHDPADPPEFDWFFSGMVREGRLTMGLAYDRSRFTETRMQRLMNGFVAALDTLLTEIGAQPRSWLSPADLDLARLDRAALEALQADRELVDLYPLSPMQQGLLFHHALEAESGSYVEQIGQVLTGHLDVDLLAESLERVMESHEIGRTLFFPDAGDRPLQGLTRHTGVALTLVELGEAPDPAAAARAFMDRDREEGFDLEAGTPLRVQLLSLDSDRAWLIWSFHHILMDGWCLPLLFRALIETYRGLRISRDLHPTPVPPFRRFIGWLNQRDHEASASFWRDYLSDHEKTPIATVTHTEPDRRSYEQNWTEHESERLLQFAASHRATANQVVQVLWGLVLARQGFAEEALFGAVVSGRPAEIAGIDQMIGLFINTLPVRLRFQAEEPLTEVLRRRREEIARVEPHQYFPLAEIQQGTPLFDHILVFENYPEGDALLDSEDGLRLEGVLSHEQTHYGLTLVVVPDSRFLFRADFDGSRIPPAKVTRLLEDMRTLFNDWFAHPDLRPCDWPPKAQVDRKTRSQPWTPDPDPLVRFAQHLRIGPGEPALRHGDRITTYASLAEGVTRQAMLLRARFDLNPGDRVAVMLPHGPELIQSLLAVLYCGAAYVPLDPASPPRRMRRILEEAQVALIVTGSDMLSDKGLTDWPHFDPSECTESNGSQYLTQPTFAPAAVSGDTTAYIIFTSGSTGTPKGVAVSRANLAWYLARAENLYFADAPKADMALFTSTAFDLTVTTLFSPLTRGAAIFIPGGEHLDEQLAASFAPDSPARAIKLTPAHAALLTDLAPTPVTRVILGGEALSPEAVRTLRALNPAMRIFNEYGPTEATVGCIVAEITGDEITIGHPMEGVGAVVLDRWGRPLETDDPGELAICGPGVSQGYWQRPDWTAERFIALADGRRAYRTGDLVRRDTSGTFHFLGRIDDQLSLRGYRIEAAEVERHLVDQDGIDEALVMVRQAEGRPRLTAYLRTAAALDNAELRLALAQHLPKYMIPEAWVFLRRFPLTVNGKVDRDALPEPTTQRGTRAATTDQERLLARIWSEVLGHDQVPVDEDFFVLGGDSIKALQIRSRLHGAGFALDMKALFRDGTIERLAPQLSRRKTVAHRVDKAEVALTPVQFWFLGLEWLHPEHYNQSLMWRLGPDDAPEILRAAWEAVLRHHGLPLTRLSDRSLHPVHETEGIWSDIILDDAAKLEETTAAIQAGLSTKQGPLFRAVHIETPEARFLLLVAHHLVVDGVSWRILLEDVEAAIAALAEGRPAKPEPVPTSFGYWTRHLRENMLPRCREEELAYWRALPRWQNPVVDNDGPVRHVGGQQRLSEPLDAALTATLMGPAHRAFRTEINDLLLFGLVSAFQQEEGRSRLAVTLEGHGRESDDEDLDLSRTVGWFTSMFPVVLDLANQEDRGEALQAVKSVLRAVPRKGIGYGILRYLGGEKLPALPSLSFNYLGRFEAGAGTRVFEDAGPEQHPGDRSPFEWAFGAGVTPAEDGDRLMLFLDFHPERIRPERASRLLDAFATALADTATLCMNASEARWTLADLPFTGLDEASLALIQERHRPVDLYPALPMQEGMLFQALTQRETQGGGASYVSQLRLRLNRELDLPTLNMSLSLLHERHPVLRTLFVTHAGPRVWQVVKAADPVTTRRLDLGELAAPEAALVEFAHEESLRCGDPLRGPLSRWSWIDTGEGGGTLLWTFHHLLMDGWSVGHVLSDLVHLYTRLAAGDLLALPPVPAYREYLLWLEGRPREAARRWWREHLAPADRPTALPLRARTNADWQPQAWVSGEGATLLAAAEDFCRSRRLTLNNLCAAVWCALLAKLGNQPAVTFGAVTAGRPSDLPGADEMVGLFLNTLPVHCPVGAASTIARLAEQLQDLAATRDAHQYLPLAEIQALSPLGPDLVRHLVVFESYPTPEEIGAEQTELRIEDLDVEEWNHYDLSLVIVPGELGSIRLEFNRGRFEPAAVAQLGEAFTTWLAAIADLADTSLTELPLRAEWTDQLPEPVPPQPKYPKPAVSHREPSPETAEALDASIQDRMSALWCELLSRPAVGPHDSFFALGGHSLIAARLNARIQELFQVRLPLQAVFTAPTVADLSDTVRRELDHRARAASIEPVAPAPHYTLSPAQKRIWILARLDETGIAYNMPTAVYIEGPLQPEALAQAFGDVVQRHEILRTRFPEIDGEPAQVVEPQLERTSFLQIHRGGGENRDAVLRRLAESPFDIAALPLLRAVLLEEGPDRWVFGLNLHHLLADAWSMELLIGEVLDRYHQRAEGHTPPPMEPKRLQFKDIAAWLVDRSSGDQLAEQRAFWLDLLADAPAPVTLPTDRPRPVLKSHRGDRLMLKVPESFGATLTAFAAERDLTPFSLLLASLDVLIARYTGREDIVLGSPVAGRDHADLADQIGVFINTLALRNRVSTNLPFEDIASQTQRTVTEALANQAYPFDRLVYDLAAQDGSRDQPGHAALFDIMISMVQQDDAPGEEARDLRVTPIEPEFRTSKLDLSFDFLLTGSRLHGVIEFNTDLYDHATVARFGRHLISLATRLLTSPEQPAGLVDFLDDTDLDLLRRRLLPKSAVRVPEGDVVAVLQERVRRNPEATALIRGDRTLTYAELHQRASLLATLLKKAGRVRAGDVVGVALNRDFDLVAAMWAVWQLGGIYLPLDPGQPLDRLRRLLAEARPRAVLTTDDHAESLRDHRYRVLTTAEATTTASSVRPRPLKPEQPAYLIFTSGSTGKPKGVLVGHGQLAHTIGHARRNFDFTADDRMPFIAPQAFDISLFELLVPLCSGGIVEMLDRDEVLDLERLARALQDATACHAVPHLMDRLLSHIEALPEAEAASMVPRILFTGGDRVPMTLLARMAERFPQTRVVELYGPTEATIICTALEFSATRPLMPRQKQTEKCEAPQILPEAINLEDPANQESDQACRLARRADTSKPSTQESTPNPKTKRPPTPTLQPASPKTPSHTGNCIGRPLPGVVIQLRDNQGRLVPPGAEGEIVIGGPGVAQGYWRNPAATQTAFLDDDGDRFYRTGDRARWLPDGNLAFLGRADDQIQVRGFRVEPAEITNALTGHRAIRQAVVMVRKEQGIARLTAWLETDRPPSEQDLRTFLRDRLPEYMIPEVWIPLPVFPLNRNGKVDRKALAKLRAETETIPRDDHRAPRTETEAHLHRIWREVLGHDRFGIDDHFADVGGHSLEVTRVSARIQEVFGRKISIRSLFTHPTIAGLAEAELADLAPWTTSTAIPVQPQQPDYPTSFGQERLWLLSRFPQGARAYNIPAAVEIEGALDVAAFRAALTDLVHRHEILRTVFVRRAGMPRQVVLGAEAAPELSYREMVEEAVDAHWIEETAASHAAEVFDLAQAPPWRAWLYRIAKERFVLTFNIHHILADGWSMGVLVREWLSLYIARCRGTEAALTPLPFQYRDYAVWQRERLTSDALAEAESWWSAQFADPAPALDLPADAPRPEVQTYRGAQLQRLWAPELGAKLAELAKKHDCSTLTVLLAAVKALFYRYTGQTDQTLGLPVAHRDQPGTEDQIGFYLNTLALRTRFAGNDAFGDVIDRVRDQLQAAQQHADYPFDRLVDKLNLPRDPSRNALFDCMVSFERERRDAFDAGGAGLQMRGVDFDKETAHFDLTLSFHDLDEGLALMMEYNRDLYSASRMARMAEHLEHIVEDAVARPDRRLSELAMLSPEEWRRLTTPPAPRPFTIEATVAERFEAMVAAHPDRVALETEQGDWTYGELNRCANRLAHLLIARLRVGPGDRIPFVAARESWMIVAPIAIAKTGAAYVPVDPQLPEERIHFMLRDAEVRLALVQRRFGCRIASSGVETIALEDIDWFNLPVDNPPRRAGADDPLYMVYTSGSTGVPKGVLVGNRSFMNAVAAWREDYDLGRRPARSLQMAAVGFDVFSGDLGRALLNGGTLVLCPNQVRLDPAALYALLTRRRIHLFESTPGVVVPLLEHVHRRNLPLDHLRLLIVGSDAWPASVYRTWRQRLSGEVRIVNSYGLTEATIDTSFYEAPPEEVPLHGQTPIGKPMANMWMIVCDEAGNPMPEGVPGELWVGGEGLALGYWARPELTASRFGPNPFAADGDHRSRLYRTGDLAVRLPSGDFAFLGRRDFQVKVRGFRIELGEVEAALRASDEVATAAVVADANRLGAVLVPRESMAPEALDLDAVRALLRRRLPTYMMPTAWAVAAELPLTVNGKVDRDQIWRLLERDRREAFQPLAGAAELALAQIWAEILEVPVAEIGAEDDFFERGGHSLKIAALDDRVRQRFEAVLPFDTWFRTSRLRDQAAMLGDMPDRQSTDARTGTGEDNRESQAEEARS</sequence>
<dbReference type="InterPro" id="IPR025110">
    <property type="entry name" value="AMP-bd_C"/>
</dbReference>
<evidence type="ECO:0000256" key="4">
    <source>
        <dbReference type="SAM" id="MobiDB-lite"/>
    </source>
</evidence>
<dbReference type="SUPFAM" id="SSF47336">
    <property type="entry name" value="ACP-like"/>
    <property type="match status" value="5"/>
</dbReference>
<evidence type="ECO:0000313" key="7">
    <source>
        <dbReference type="Proteomes" id="UP000663929"/>
    </source>
</evidence>
<dbReference type="SUPFAM" id="SSF56801">
    <property type="entry name" value="Acetyl-CoA synthetase-like"/>
    <property type="match status" value="4"/>
</dbReference>
<feature type="compositionally biased region" description="Polar residues" evidence="4">
    <location>
        <begin position="4154"/>
        <end position="4166"/>
    </location>
</feature>
<dbReference type="InterPro" id="IPR023213">
    <property type="entry name" value="CAT-like_dom_sf"/>
</dbReference>
<dbReference type="CDD" id="cd05930">
    <property type="entry name" value="A_NRPS"/>
    <property type="match status" value="4"/>
</dbReference>
<proteinExistence type="predicted"/>
<dbReference type="KEGG" id="scor:J3U87_25305"/>
<dbReference type="Gene3D" id="3.30.559.30">
    <property type="entry name" value="Nonribosomal peptide synthetase, condensation domain"/>
    <property type="match status" value="7"/>
</dbReference>
<dbReference type="GO" id="GO:0003824">
    <property type="term" value="F:catalytic activity"/>
    <property type="evidence" value="ECO:0007669"/>
    <property type="project" value="InterPro"/>
</dbReference>
<dbReference type="Gene3D" id="3.30.300.30">
    <property type="match status" value="4"/>
</dbReference>
<dbReference type="NCBIfam" id="TIGR01733">
    <property type="entry name" value="AA-adenyl-dom"/>
    <property type="match status" value="3"/>
</dbReference>
<dbReference type="InterPro" id="IPR036736">
    <property type="entry name" value="ACP-like_sf"/>
</dbReference>